<dbReference type="GO" id="GO:0050660">
    <property type="term" value="F:flavin adenine dinucleotide binding"/>
    <property type="evidence" value="ECO:0007669"/>
    <property type="project" value="InterPro"/>
</dbReference>
<proteinExistence type="inferred from homology"/>
<sequence length="433" mass="46518">MTDIPRRDPRTEWILRNRLHPQYDEMVAVNSGPVRGPTGLLRKNPHAVGFIGPNGIKRIDRSAGLTGGAGGLSSRAKGRSAQAEVELPMHRVEQPDFYVAVVVDLAGGRLSSHDKDVLGQAHQLVKAAEGEGAVVAVALGEAREANFDKAGADRMVHLTEVYGQSLTGYCPEHKLAVLEAVESELAPRYWLFPDSVHGGADLGSRLAARLSERPVVHAWQVDADHSVCRGGSQLTDWHRPTARVILLAEECALPIDETRHEAKPIELASIPKVTPRIEDLGQVEVDPSKIALGEAEFILSAGNGVRDWSQFHEVATALGATEGASRVAVDDGNMPRFRQVGATGTWVTARVYVAVGISGAIQHMQGIGRCDKVVAINLDDGCDMIKRADLSVIGNSQGILGELLRLAESRQSGTELESPKATAESTEEDRHVA</sequence>
<feature type="domain" description="Electron transfer flavoprotein alpha/beta-subunit N-terminal" evidence="5">
    <location>
        <begin position="100"/>
        <end position="224"/>
    </location>
</feature>
<dbReference type="RefSeq" id="WP_012137422.1">
    <property type="nucleotide sequence ID" value="NZ_KE007317.1"/>
</dbReference>
<dbReference type="SUPFAM" id="SSF52402">
    <property type="entry name" value="Adenine nucleotide alpha hydrolases-like"/>
    <property type="match status" value="1"/>
</dbReference>
<evidence type="ECO:0000259" key="4">
    <source>
        <dbReference type="Pfam" id="PF00766"/>
    </source>
</evidence>
<dbReference type="SUPFAM" id="SSF52467">
    <property type="entry name" value="DHS-like NAD/FAD-binding domain"/>
    <property type="match status" value="1"/>
</dbReference>
<evidence type="ECO:0000256" key="1">
    <source>
        <dbReference type="ARBA" id="ARBA00005817"/>
    </source>
</evidence>
<dbReference type="InterPro" id="IPR014730">
    <property type="entry name" value="ETF_a/b_N"/>
</dbReference>
<dbReference type="Proteomes" id="UP000016540">
    <property type="component" value="Unassembled WGS sequence"/>
</dbReference>
<keyword evidence="7" id="KW-1185">Reference proteome</keyword>
<dbReference type="InterPro" id="IPR001308">
    <property type="entry name" value="ETF_a/FixB"/>
</dbReference>
<keyword evidence="2" id="KW-0249">Electron transport</keyword>
<evidence type="ECO:0000256" key="2">
    <source>
        <dbReference type="ARBA" id="ARBA00022982"/>
    </source>
</evidence>
<dbReference type="eggNOG" id="COG2025">
    <property type="taxonomic scope" value="Bacteria"/>
</dbReference>
<dbReference type="InterPro" id="IPR029035">
    <property type="entry name" value="DHS-like_NAD/FAD-binding_dom"/>
</dbReference>
<reference evidence="6 7" key="1">
    <citation type="journal article" date="2013" name="Genome Announc.">
        <title>Draft Genome Sequence of the Moderately Halophilic Bacterium Marinobacter lipolyticus Strain SM19.</title>
        <authorList>
            <person name="Papke R.T."/>
            <person name="de la Haba R.R."/>
            <person name="Infante-Dominguez C."/>
            <person name="Perez D."/>
            <person name="Sanchez-Porro C."/>
            <person name="Lapierre P."/>
            <person name="Ventosa A."/>
        </authorList>
    </citation>
    <scope>NUCLEOTIDE SEQUENCE [LARGE SCALE GENOMIC DNA]</scope>
    <source>
        <strain evidence="6 7">SM19</strain>
    </source>
</reference>
<dbReference type="GO" id="GO:0033539">
    <property type="term" value="P:fatty acid beta-oxidation using acyl-CoA dehydrogenase"/>
    <property type="evidence" value="ECO:0007669"/>
    <property type="project" value="TreeGrafter"/>
</dbReference>
<dbReference type="Pfam" id="PF01012">
    <property type="entry name" value="ETF"/>
    <property type="match status" value="1"/>
</dbReference>
<dbReference type="PATRIC" id="fig|1318628.3.peg.1418"/>
<dbReference type="PANTHER" id="PTHR43153:SF1">
    <property type="entry name" value="ELECTRON TRANSFER FLAVOPROTEIN SUBUNIT ALPHA, MITOCHONDRIAL"/>
    <property type="match status" value="1"/>
</dbReference>
<dbReference type="AlphaFoldDB" id="R8B1N5"/>
<dbReference type="InterPro" id="IPR014731">
    <property type="entry name" value="ETF_asu_C"/>
</dbReference>
<comment type="caution">
    <text evidence="6">The sequence shown here is derived from an EMBL/GenBank/DDBJ whole genome shotgun (WGS) entry which is preliminary data.</text>
</comment>
<dbReference type="Gene3D" id="3.40.50.620">
    <property type="entry name" value="HUPs"/>
    <property type="match status" value="1"/>
</dbReference>
<dbReference type="HOGENOM" id="CLU_034178_4_0_6"/>
<comment type="similarity">
    <text evidence="1">Belongs to the ETF alpha-subunit/FixB family.</text>
</comment>
<dbReference type="InterPro" id="IPR014729">
    <property type="entry name" value="Rossmann-like_a/b/a_fold"/>
</dbReference>
<feature type="region of interest" description="Disordered" evidence="3">
    <location>
        <begin position="410"/>
        <end position="433"/>
    </location>
</feature>
<dbReference type="PANTHER" id="PTHR43153">
    <property type="entry name" value="ELECTRON TRANSFER FLAVOPROTEIN ALPHA"/>
    <property type="match status" value="1"/>
</dbReference>
<accession>R8B1N5</accession>
<feature type="domain" description="Electron transfer flavoprotein alpha subunit C-terminal" evidence="4">
    <location>
        <begin position="292"/>
        <end position="367"/>
    </location>
</feature>
<dbReference type="STRING" id="1318628.MARLIPOL_07084"/>
<evidence type="ECO:0000313" key="6">
    <source>
        <dbReference type="EMBL" id="EON92496.1"/>
    </source>
</evidence>
<dbReference type="Pfam" id="PF00766">
    <property type="entry name" value="ETF_alpha"/>
    <property type="match status" value="1"/>
</dbReference>
<organism evidence="6 7">
    <name type="scientific">Marinobacter lipolyticus SM19</name>
    <dbReference type="NCBI Taxonomy" id="1318628"/>
    <lineage>
        <taxon>Bacteria</taxon>
        <taxon>Pseudomonadati</taxon>
        <taxon>Pseudomonadota</taxon>
        <taxon>Gammaproteobacteria</taxon>
        <taxon>Pseudomonadales</taxon>
        <taxon>Marinobacteraceae</taxon>
        <taxon>Marinobacter</taxon>
    </lineage>
</organism>
<gene>
    <name evidence="6" type="ORF">MARLIPOL_07084</name>
</gene>
<evidence type="ECO:0000259" key="5">
    <source>
        <dbReference type="Pfam" id="PF01012"/>
    </source>
</evidence>
<dbReference type="GO" id="GO:0009055">
    <property type="term" value="F:electron transfer activity"/>
    <property type="evidence" value="ECO:0007669"/>
    <property type="project" value="InterPro"/>
</dbReference>
<dbReference type="OrthoDB" id="8584059at2"/>
<protein>
    <submittedName>
        <fullName evidence="6">Electron transfer flavoprotein subunit alpha</fullName>
    </submittedName>
</protein>
<name>R8B1N5_9GAMM</name>
<dbReference type="EMBL" id="ASAD01000010">
    <property type="protein sequence ID" value="EON92496.1"/>
    <property type="molecule type" value="Genomic_DNA"/>
</dbReference>
<keyword evidence="2" id="KW-0813">Transport</keyword>
<evidence type="ECO:0000313" key="7">
    <source>
        <dbReference type="Proteomes" id="UP000016540"/>
    </source>
</evidence>
<evidence type="ECO:0000256" key="3">
    <source>
        <dbReference type="SAM" id="MobiDB-lite"/>
    </source>
</evidence>
<dbReference type="Gene3D" id="3.40.50.1220">
    <property type="entry name" value="TPP-binding domain"/>
    <property type="match status" value="1"/>
</dbReference>